<evidence type="ECO:0000256" key="8">
    <source>
        <dbReference type="RuleBase" id="RU366017"/>
    </source>
</evidence>
<dbReference type="GO" id="GO:0016020">
    <property type="term" value="C:membrane"/>
    <property type="evidence" value="ECO:0007669"/>
    <property type="project" value="UniProtKB-SubCell"/>
</dbReference>
<keyword evidence="6" id="KW-1133">Transmembrane helix</keyword>
<gene>
    <name evidence="10" type="ORF">D910_11781</name>
    <name evidence="9" type="ORF">YQE_11423</name>
</gene>
<proteinExistence type="inferred from homology"/>
<comment type="subcellular location">
    <subcellularLocation>
        <location evidence="1">Membrane</location>
        <topology evidence="1">Single-pass membrane protein</topology>
    </subcellularLocation>
</comment>
<dbReference type="GO" id="GO:0005737">
    <property type="term" value="C:cytoplasm"/>
    <property type="evidence" value="ECO:0007669"/>
    <property type="project" value="TreeGrafter"/>
</dbReference>
<dbReference type="Proteomes" id="UP000030742">
    <property type="component" value="Unassembled WGS sequence"/>
</dbReference>
<dbReference type="PANTHER" id="PTHR21461">
    <property type="entry name" value="GLYCOSYLTRANSFERASE FAMILY 92 PROTEIN"/>
    <property type="match status" value="1"/>
</dbReference>
<reference evidence="9 11" key="1">
    <citation type="journal article" date="2013" name="Genome Biol.">
        <title>Draft genome of the mountain pine beetle, Dendroctonus ponderosae Hopkins, a major forest pest.</title>
        <authorList>
            <person name="Keeling C.I."/>
            <person name="Yuen M.M."/>
            <person name="Liao N.Y."/>
            <person name="Docking T.R."/>
            <person name="Chan S.K."/>
            <person name="Taylor G.A."/>
            <person name="Palmquist D.L."/>
            <person name="Jackman S.D."/>
            <person name="Nguyen A."/>
            <person name="Li M."/>
            <person name="Henderson H."/>
            <person name="Janes J.K."/>
            <person name="Zhao Y."/>
            <person name="Pandoh P."/>
            <person name="Moore R."/>
            <person name="Sperling F.A."/>
            <person name="Huber D.P."/>
            <person name="Birol I."/>
            <person name="Jones S.J."/>
            <person name="Bohlmann J."/>
        </authorList>
    </citation>
    <scope>NUCLEOTIDE SEQUENCE</scope>
</reference>
<accession>N6TU19</accession>
<dbReference type="EMBL" id="KB741250">
    <property type="protein sequence ID" value="ENN71886.1"/>
    <property type="molecule type" value="Genomic_DNA"/>
</dbReference>
<dbReference type="OMA" id="WHHLDMV"/>
<evidence type="ECO:0000256" key="2">
    <source>
        <dbReference type="ARBA" id="ARBA00007647"/>
    </source>
</evidence>
<dbReference type="PANTHER" id="PTHR21461:SF40">
    <property type="entry name" value="GLYCOSYLTRANSFERASE FAMILY 92 PROTEIN"/>
    <property type="match status" value="1"/>
</dbReference>
<evidence type="ECO:0000256" key="1">
    <source>
        <dbReference type="ARBA" id="ARBA00004167"/>
    </source>
</evidence>
<dbReference type="EC" id="2.4.1.-" evidence="8"/>
<keyword evidence="4 8" id="KW-0808">Transferase</keyword>
<comment type="similarity">
    <text evidence="2 8">Belongs to the glycosyltransferase 92 family.</text>
</comment>
<organism evidence="9">
    <name type="scientific">Dendroctonus ponderosae</name>
    <name type="common">Mountain pine beetle</name>
    <dbReference type="NCBI Taxonomy" id="77166"/>
    <lineage>
        <taxon>Eukaryota</taxon>
        <taxon>Metazoa</taxon>
        <taxon>Ecdysozoa</taxon>
        <taxon>Arthropoda</taxon>
        <taxon>Hexapoda</taxon>
        <taxon>Insecta</taxon>
        <taxon>Pterygota</taxon>
        <taxon>Neoptera</taxon>
        <taxon>Endopterygota</taxon>
        <taxon>Coleoptera</taxon>
        <taxon>Polyphaga</taxon>
        <taxon>Cucujiformia</taxon>
        <taxon>Curculionidae</taxon>
        <taxon>Scolytinae</taxon>
        <taxon>Dendroctonus</taxon>
    </lineage>
</organism>
<evidence type="ECO:0000313" key="9">
    <source>
        <dbReference type="EMBL" id="ENN71886.1"/>
    </source>
</evidence>
<dbReference type="Pfam" id="PF01697">
    <property type="entry name" value="Glyco_transf_92"/>
    <property type="match status" value="1"/>
</dbReference>
<dbReference type="HOGENOM" id="CLU_021496_1_0_1"/>
<feature type="non-terminal residue" evidence="9">
    <location>
        <position position="1"/>
    </location>
</feature>
<keyword evidence="3 8" id="KW-0328">Glycosyltransferase</keyword>
<protein>
    <recommendedName>
        <fullName evidence="8">Glycosyltransferase family 92 protein</fullName>
        <ecNumber evidence="8">2.4.1.-</ecNumber>
    </recommendedName>
</protein>
<dbReference type="AlphaFoldDB" id="N6TU19"/>
<dbReference type="GO" id="GO:0016757">
    <property type="term" value="F:glycosyltransferase activity"/>
    <property type="evidence" value="ECO:0007669"/>
    <property type="project" value="UniProtKB-UniRule"/>
</dbReference>
<evidence type="ECO:0000256" key="5">
    <source>
        <dbReference type="ARBA" id="ARBA00022692"/>
    </source>
</evidence>
<dbReference type="InterPro" id="IPR008166">
    <property type="entry name" value="Glyco_transf_92"/>
</dbReference>
<name>N6TU19_DENPD</name>
<keyword evidence="5" id="KW-0812">Transmembrane</keyword>
<keyword evidence="7" id="KW-0472">Membrane</keyword>
<evidence type="ECO:0000256" key="4">
    <source>
        <dbReference type="ARBA" id="ARBA00022679"/>
    </source>
</evidence>
<evidence type="ECO:0000256" key="3">
    <source>
        <dbReference type="ARBA" id="ARBA00022676"/>
    </source>
</evidence>
<sequence>MKSVAQTQTHILNKTMVIPALASEGSWQTVVPENSQHKYLVFSAFLDVRNGRSIRIIAVTKTSTRKKGLVKPWCKLWYETPESGLNSKLVEGELKIIQEHWQLPYSPYYVTCPLSENESIPLMVSLLNDPAEEPLNMLKVISNYPEGKKWDANELEPDVKKMAVCVKPLHYDYNKELEFLEFIELHRIMGADHFILYNHTVGPQVNCLLKKYQQQGIVTVLPWELPIQSQKDIRTEGIFASLNDCLFRTMYKFSHVIFLDFDEFIIPTNHYNYRELFRYLHEKYNNKKTSWFSFKNAFFYRQWPDDPAVQEFEDPLEKQLLALRKTTRMVKLHAHGTRSKLIVRPDLVDMVGNHIIWAYYNHKVFRKMDVAPEDAILHHYRICEFGGNDCVKHPSTVDRSAYRYRDALLKAVKTRHEDHFDECQLSKIEGSKYPS</sequence>
<evidence type="ECO:0000313" key="10">
    <source>
        <dbReference type="EMBL" id="ERL94504.1"/>
    </source>
</evidence>
<evidence type="ECO:0000256" key="7">
    <source>
        <dbReference type="ARBA" id="ARBA00023136"/>
    </source>
</evidence>
<dbReference type="OrthoDB" id="2526284at2759"/>
<dbReference type="EMBL" id="KB632390">
    <property type="protein sequence ID" value="ERL94504.1"/>
    <property type="molecule type" value="Genomic_DNA"/>
</dbReference>
<evidence type="ECO:0000256" key="6">
    <source>
        <dbReference type="ARBA" id="ARBA00022989"/>
    </source>
</evidence>
<evidence type="ECO:0000313" key="11">
    <source>
        <dbReference type="Proteomes" id="UP000030742"/>
    </source>
</evidence>